<reference evidence="2 3" key="1">
    <citation type="submission" date="2015-06" db="EMBL/GenBank/DDBJ databases">
        <title>Draft genome sequence of the purine-degrading Clostridium cylindrosporum HC-1 (DSM 605).</title>
        <authorList>
            <person name="Poehlein A."/>
            <person name="Schiel-Bengelsdorf B."/>
            <person name="Bengelsdorf F."/>
            <person name="Daniel R."/>
            <person name="Duerre P."/>
        </authorList>
    </citation>
    <scope>NUCLEOTIDE SEQUENCE [LARGE SCALE GENOMIC DNA]</scope>
    <source>
        <strain evidence="2 3">DSM 605</strain>
    </source>
</reference>
<dbReference type="InterPro" id="IPR011911">
    <property type="entry name" value="GlrX_YruB"/>
</dbReference>
<dbReference type="CDD" id="cd02976">
    <property type="entry name" value="NrdH"/>
    <property type="match status" value="1"/>
</dbReference>
<dbReference type="PROSITE" id="PS51354">
    <property type="entry name" value="GLUTAREDOXIN_2"/>
    <property type="match status" value="1"/>
</dbReference>
<feature type="domain" description="Glutaredoxin" evidence="1">
    <location>
        <begin position="2"/>
        <end position="61"/>
    </location>
</feature>
<keyword evidence="3" id="KW-1185">Reference proteome</keyword>
<dbReference type="AlphaFoldDB" id="A0A0J8D9W3"/>
<gene>
    <name evidence="2" type="ORF">CLCY_1c03330</name>
</gene>
<dbReference type="GO" id="GO:0009055">
    <property type="term" value="F:electron transfer activity"/>
    <property type="evidence" value="ECO:0007669"/>
    <property type="project" value="TreeGrafter"/>
</dbReference>
<comment type="caution">
    <text evidence="2">The sequence shown here is derived from an EMBL/GenBank/DDBJ whole genome shotgun (WGS) entry which is preliminary data.</text>
</comment>
<dbReference type="GO" id="GO:0045454">
    <property type="term" value="P:cell redox homeostasis"/>
    <property type="evidence" value="ECO:0007669"/>
    <property type="project" value="TreeGrafter"/>
</dbReference>
<proteinExistence type="predicted"/>
<dbReference type="InterPro" id="IPR011767">
    <property type="entry name" value="GLR_AS"/>
</dbReference>
<dbReference type="Pfam" id="PF00462">
    <property type="entry name" value="Glutaredoxin"/>
    <property type="match status" value="1"/>
</dbReference>
<dbReference type="SUPFAM" id="SSF52833">
    <property type="entry name" value="Thioredoxin-like"/>
    <property type="match status" value="1"/>
</dbReference>
<dbReference type="Gene3D" id="3.40.30.10">
    <property type="entry name" value="Glutaredoxin"/>
    <property type="match status" value="1"/>
</dbReference>
<evidence type="ECO:0000259" key="1">
    <source>
        <dbReference type="Pfam" id="PF00462"/>
    </source>
</evidence>
<evidence type="ECO:0000313" key="2">
    <source>
        <dbReference type="EMBL" id="KMT21099.1"/>
    </source>
</evidence>
<sequence length="75" mass="8409">MIKVYSTPTCPWCTKVKSYLQSKNVEFIDINVAKDVKERNEMMSLSGQTGVPVINIDGKIIVGFNKDEIDSTLNI</sequence>
<evidence type="ECO:0000313" key="3">
    <source>
        <dbReference type="Proteomes" id="UP000036756"/>
    </source>
</evidence>
<dbReference type="EMBL" id="LFVU01000028">
    <property type="protein sequence ID" value="KMT21099.1"/>
    <property type="molecule type" value="Genomic_DNA"/>
</dbReference>
<name>A0A0J8D9W3_CLOCY</name>
<dbReference type="PANTHER" id="PTHR34386:SF1">
    <property type="entry name" value="GLUTAREDOXIN-LIKE PROTEIN NRDH"/>
    <property type="match status" value="1"/>
</dbReference>
<dbReference type="InterPro" id="IPR002109">
    <property type="entry name" value="Glutaredoxin"/>
</dbReference>
<dbReference type="Proteomes" id="UP000036756">
    <property type="component" value="Unassembled WGS sequence"/>
</dbReference>
<dbReference type="OrthoDB" id="9795531at2"/>
<dbReference type="PANTHER" id="PTHR34386">
    <property type="entry name" value="GLUTAREDOXIN"/>
    <property type="match status" value="1"/>
</dbReference>
<dbReference type="NCBIfam" id="TIGR02196">
    <property type="entry name" value="GlrX_YruB"/>
    <property type="match status" value="1"/>
</dbReference>
<dbReference type="InterPro" id="IPR051548">
    <property type="entry name" value="Grx-like_ET"/>
</dbReference>
<protein>
    <submittedName>
        <fullName evidence="2">Glutaredoxin-like protein, YruB-family</fullName>
    </submittedName>
</protein>
<dbReference type="PROSITE" id="PS00195">
    <property type="entry name" value="GLUTAREDOXIN_1"/>
    <property type="match status" value="1"/>
</dbReference>
<dbReference type="STRING" id="1121307.CLCY_1c03330"/>
<dbReference type="PATRIC" id="fig|1121307.3.peg.698"/>
<dbReference type="InterPro" id="IPR036249">
    <property type="entry name" value="Thioredoxin-like_sf"/>
</dbReference>
<dbReference type="RefSeq" id="WP_048571484.1">
    <property type="nucleotide sequence ID" value="NZ_LFVU01000028.1"/>
</dbReference>
<accession>A0A0J8D9W3</accession>
<organism evidence="2 3">
    <name type="scientific">Clostridium cylindrosporum DSM 605</name>
    <dbReference type="NCBI Taxonomy" id="1121307"/>
    <lineage>
        <taxon>Bacteria</taxon>
        <taxon>Bacillati</taxon>
        <taxon>Bacillota</taxon>
        <taxon>Clostridia</taxon>
        <taxon>Eubacteriales</taxon>
        <taxon>Clostridiaceae</taxon>
        <taxon>Clostridium</taxon>
    </lineage>
</organism>